<dbReference type="EMBL" id="HG001656">
    <property type="protein sequence ID" value="CDF33739.1"/>
    <property type="molecule type" value="Genomic_DNA"/>
</dbReference>
<dbReference type="Gramene" id="CDF33739">
    <property type="protein sequence ID" value="CDF33739"/>
    <property type="gene ID" value="CHC_T00002525001"/>
</dbReference>
<proteinExistence type="predicted"/>
<gene>
    <name evidence="1" type="ORF">CHC_T00002525001</name>
</gene>
<protein>
    <submittedName>
        <fullName evidence="1">Uncharacterized protein</fullName>
    </submittedName>
</protein>
<name>R7Q6S5_CHOCR</name>
<evidence type="ECO:0000313" key="1">
    <source>
        <dbReference type="EMBL" id="CDF33739.1"/>
    </source>
</evidence>
<keyword evidence="2" id="KW-1185">Reference proteome</keyword>
<organism evidence="1 2">
    <name type="scientific">Chondrus crispus</name>
    <name type="common">Carrageen Irish moss</name>
    <name type="synonym">Polymorpha crispa</name>
    <dbReference type="NCBI Taxonomy" id="2769"/>
    <lineage>
        <taxon>Eukaryota</taxon>
        <taxon>Rhodophyta</taxon>
        <taxon>Florideophyceae</taxon>
        <taxon>Rhodymeniophycidae</taxon>
        <taxon>Gigartinales</taxon>
        <taxon>Gigartinaceae</taxon>
        <taxon>Chondrus</taxon>
    </lineage>
</organism>
<dbReference type="KEGG" id="ccp:CHC_T00002525001"/>
<reference evidence="2" key="1">
    <citation type="journal article" date="2013" name="Proc. Natl. Acad. Sci. U.S.A.">
        <title>Genome structure and metabolic features in the red seaweed Chondrus crispus shed light on evolution of the Archaeplastida.</title>
        <authorList>
            <person name="Collen J."/>
            <person name="Porcel B."/>
            <person name="Carre W."/>
            <person name="Ball S.G."/>
            <person name="Chaparro C."/>
            <person name="Tonon T."/>
            <person name="Barbeyron T."/>
            <person name="Michel G."/>
            <person name="Noel B."/>
            <person name="Valentin K."/>
            <person name="Elias M."/>
            <person name="Artiguenave F."/>
            <person name="Arun A."/>
            <person name="Aury J.M."/>
            <person name="Barbosa-Neto J.F."/>
            <person name="Bothwell J.H."/>
            <person name="Bouget F.Y."/>
            <person name="Brillet L."/>
            <person name="Cabello-Hurtado F."/>
            <person name="Capella-Gutierrez S."/>
            <person name="Charrier B."/>
            <person name="Cladiere L."/>
            <person name="Cock J.M."/>
            <person name="Coelho S.M."/>
            <person name="Colleoni C."/>
            <person name="Czjzek M."/>
            <person name="Da Silva C."/>
            <person name="Delage L."/>
            <person name="Denoeud F."/>
            <person name="Deschamps P."/>
            <person name="Dittami S.M."/>
            <person name="Gabaldon T."/>
            <person name="Gachon C.M."/>
            <person name="Groisillier A."/>
            <person name="Herve C."/>
            <person name="Jabbari K."/>
            <person name="Katinka M."/>
            <person name="Kloareg B."/>
            <person name="Kowalczyk N."/>
            <person name="Labadie K."/>
            <person name="Leblanc C."/>
            <person name="Lopez P.J."/>
            <person name="McLachlan D.H."/>
            <person name="Meslet-Cladiere L."/>
            <person name="Moustafa A."/>
            <person name="Nehr Z."/>
            <person name="Nyvall Collen P."/>
            <person name="Panaud O."/>
            <person name="Partensky F."/>
            <person name="Poulain J."/>
            <person name="Rensing S.A."/>
            <person name="Rousvoal S."/>
            <person name="Samson G."/>
            <person name="Symeonidi A."/>
            <person name="Weissenbach J."/>
            <person name="Zambounis A."/>
            <person name="Wincker P."/>
            <person name="Boyen C."/>
        </authorList>
    </citation>
    <scope>NUCLEOTIDE SEQUENCE [LARGE SCALE GENOMIC DNA]</scope>
    <source>
        <strain evidence="2">cv. Stackhouse</strain>
    </source>
</reference>
<dbReference type="AlphaFoldDB" id="R7Q6S5"/>
<dbReference type="RefSeq" id="XP_005713558.1">
    <property type="nucleotide sequence ID" value="XM_005713501.1"/>
</dbReference>
<dbReference type="Proteomes" id="UP000012073">
    <property type="component" value="Unassembled WGS sequence"/>
</dbReference>
<accession>R7Q6S5</accession>
<evidence type="ECO:0000313" key="2">
    <source>
        <dbReference type="Proteomes" id="UP000012073"/>
    </source>
</evidence>
<sequence>MTASSLRGALELQGRGTWRRRRGVGVEGWEEITLEVRLSGGGIVEEVV</sequence>
<dbReference type="GeneID" id="17321273"/>